<keyword evidence="2" id="KW-1133">Transmembrane helix</keyword>
<proteinExistence type="predicted"/>
<keyword evidence="2" id="KW-0472">Membrane</keyword>
<dbReference type="SMART" id="SM00028">
    <property type="entry name" value="TPR"/>
    <property type="match status" value="3"/>
</dbReference>
<evidence type="ECO:0000313" key="5">
    <source>
        <dbReference type="Proteomes" id="UP000607559"/>
    </source>
</evidence>
<dbReference type="EMBL" id="BMJC01000003">
    <property type="protein sequence ID" value="GGB04484.1"/>
    <property type="molecule type" value="Genomic_DNA"/>
</dbReference>
<dbReference type="GO" id="GO:0016020">
    <property type="term" value="C:membrane"/>
    <property type="evidence" value="ECO:0007669"/>
    <property type="project" value="InterPro"/>
</dbReference>
<dbReference type="Pfam" id="PF13424">
    <property type="entry name" value="TPR_12"/>
    <property type="match status" value="1"/>
</dbReference>
<keyword evidence="1" id="KW-0175">Coiled coil</keyword>
<evidence type="ECO:0000313" key="4">
    <source>
        <dbReference type="EMBL" id="GGB04484.1"/>
    </source>
</evidence>
<organism evidence="4 5">
    <name type="scientific">Puia dinghuensis</name>
    <dbReference type="NCBI Taxonomy" id="1792502"/>
    <lineage>
        <taxon>Bacteria</taxon>
        <taxon>Pseudomonadati</taxon>
        <taxon>Bacteroidota</taxon>
        <taxon>Chitinophagia</taxon>
        <taxon>Chitinophagales</taxon>
        <taxon>Chitinophagaceae</taxon>
        <taxon>Puia</taxon>
    </lineage>
</organism>
<feature type="transmembrane region" description="Helical" evidence="2">
    <location>
        <begin position="414"/>
        <end position="435"/>
    </location>
</feature>
<keyword evidence="5" id="KW-1185">Reference proteome</keyword>
<gene>
    <name evidence="4" type="ORF">GCM10011511_29750</name>
</gene>
<dbReference type="InterPro" id="IPR019734">
    <property type="entry name" value="TPR_rpt"/>
</dbReference>
<dbReference type="InterPro" id="IPR050640">
    <property type="entry name" value="Bact_2-comp_sensor_kinase"/>
</dbReference>
<accession>A0A8J2XTI8</accession>
<dbReference type="InterPro" id="IPR011990">
    <property type="entry name" value="TPR-like_helical_dom_sf"/>
</dbReference>
<feature type="coiled-coil region" evidence="1">
    <location>
        <begin position="432"/>
        <end position="482"/>
    </location>
</feature>
<dbReference type="PANTHER" id="PTHR34220">
    <property type="entry name" value="SENSOR HISTIDINE KINASE YPDA"/>
    <property type="match status" value="1"/>
</dbReference>
<evidence type="ECO:0000256" key="1">
    <source>
        <dbReference type="SAM" id="Coils"/>
    </source>
</evidence>
<comment type="caution">
    <text evidence="4">The sequence shown here is derived from an EMBL/GenBank/DDBJ whole genome shotgun (WGS) entry which is preliminary data.</text>
</comment>
<dbReference type="SUPFAM" id="SSF48452">
    <property type="entry name" value="TPR-like"/>
    <property type="match status" value="2"/>
</dbReference>
<protein>
    <recommendedName>
        <fullName evidence="3">Signal transduction histidine kinase internal region domain-containing protein</fullName>
    </recommendedName>
</protein>
<evidence type="ECO:0000256" key="2">
    <source>
        <dbReference type="SAM" id="Phobius"/>
    </source>
</evidence>
<dbReference type="Gene3D" id="3.30.565.10">
    <property type="entry name" value="Histidine kinase-like ATPase, C-terminal domain"/>
    <property type="match status" value="1"/>
</dbReference>
<evidence type="ECO:0000259" key="3">
    <source>
        <dbReference type="Pfam" id="PF06580"/>
    </source>
</evidence>
<keyword evidence="2" id="KW-0812">Transmembrane</keyword>
<feature type="domain" description="Signal transduction histidine kinase internal region" evidence="3">
    <location>
        <begin position="473"/>
        <end position="552"/>
    </location>
</feature>
<reference evidence="4" key="2">
    <citation type="submission" date="2020-09" db="EMBL/GenBank/DDBJ databases">
        <authorList>
            <person name="Sun Q."/>
            <person name="Zhou Y."/>
        </authorList>
    </citation>
    <scope>NUCLEOTIDE SEQUENCE</scope>
    <source>
        <strain evidence="4">CGMCC 1.15448</strain>
    </source>
</reference>
<dbReference type="SUPFAM" id="SSF55874">
    <property type="entry name" value="ATPase domain of HSP90 chaperone/DNA topoisomerase II/histidine kinase"/>
    <property type="match status" value="1"/>
</dbReference>
<dbReference type="Pfam" id="PF06580">
    <property type="entry name" value="His_kinase"/>
    <property type="match status" value="1"/>
</dbReference>
<dbReference type="Proteomes" id="UP000607559">
    <property type="component" value="Unassembled WGS sequence"/>
</dbReference>
<dbReference type="AlphaFoldDB" id="A0A8J2XTI8"/>
<dbReference type="InterPro" id="IPR036890">
    <property type="entry name" value="HATPase_C_sf"/>
</dbReference>
<dbReference type="Gene3D" id="1.25.40.10">
    <property type="entry name" value="Tetratricopeptide repeat domain"/>
    <property type="match status" value="2"/>
</dbReference>
<name>A0A8J2XTI8_9BACT</name>
<dbReference type="GO" id="GO:0000155">
    <property type="term" value="F:phosphorelay sensor kinase activity"/>
    <property type="evidence" value="ECO:0007669"/>
    <property type="project" value="InterPro"/>
</dbReference>
<dbReference type="PANTHER" id="PTHR34220:SF7">
    <property type="entry name" value="SENSOR HISTIDINE KINASE YPDA"/>
    <property type="match status" value="1"/>
</dbReference>
<dbReference type="InterPro" id="IPR010559">
    <property type="entry name" value="Sig_transdc_His_kin_internal"/>
</dbReference>
<reference evidence="4" key="1">
    <citation type="journal article" date="2014" name="Int. J. Syst. Evol. Microbiol.">
        <title>Complete genome sequence of Corynebacterium casei LMG S-19264T (=DSM 44701T), isolated from a smear-ripened cheese.</title>
        <authorList>
            <consortium name="US DOE Joint Genome Institute (JGI-PGF)"/>
            <person name="Walter F."/>
            <person name="Albersmeier A."/>
            <person name="Kalinowski J."/>
            <person name="Ruckert C."/>
        </authorList>
    </citation>
    <scope>NUCLEOTIDE SEQUENCE</scope>
    <source>
        <strain evidence="4">CGMCC 1.15448</strain>
    </source>
</reference>
<sequence length="691" mass="80298">MLAGTVRSWATPGDSAVYKRIDSLNEKAVRWVRFDKWGMPMDTSNCYAVEALRESRKIGYTHGIAQALACQAFVMNMHANDFPRAEQLARESLEWYDQTDDKKGITLAHYVLGFALFAQSRFDEALRHYDLAIAYANRSGAKLEAIYMLTLEGEAYRERGDYEKAFDILRHAARWAETIHVPDVAKKQYLSLAGLFIQIEDYSTAERYFHLGLGGKGPGQTDYWDLMVYAELLTRQHKFDSALYYYGKFDSAHLAPTILRSYLVSKGEYYLYRSEYATALPYLLKSLAYQRQMNDRNQMMRCLQDISRTYYGLHRDADAFRYAREGLQIAIQTDARQNIRDGCQQLYLLHDREGRTDSAYAYYRRYIVLKDSVLNDQTKGKFASYDYEQQIKLQNKEKQLLEVCLREEMLTKNLLILGIFVLLLLSLVYVWIIRLKRRNEAHRRKRAEDELEIQRLEGERSKAALQQRAKELEVQALRSQMNPHFIFNCLNAINRFILGHETEAASDYLTKFSRLMRMIMNHSRHSTITLADEIEVLQLYLDMERLRFKDAFDYRIDVEEDLDTEDIRIPPLLIQPFVENAVWHGLMHKEERGFLSIRMRLKDGALTCIIRDNGIGRKQAGLLKSKSAEKHKSMGLQITAERMALLTGSGEMQHFFQIDDLYEDTGLPAGTQVTLTIKIDQLAEEPVKPIS</sequence>